<dbReference type="PANTHER" id="PTHR35385">
    <property type="entry name" value="PROTEIN B, PUTATIVE-RELATED-RELATED"/>
    <property type="match status" value="1"/>
</dbReference>
<evidence type="ECO:0000259" key="1">
    <source>
        <dbReference type="Pfam" id="PF10551"/>
    </source>
</evidence>
<evidence type="ECO:0000313" key="3">
    <source>
        <dbReference type="Proteomes" id="UP000053477"/>
    </source>
</evidence>
<feature type="domain" description="MULE transposase" evidence="1">
    <location>
        <begin position="329"/>
        <end position="435"/>
    </location>
</feature>
<dbReference type="STRING" id="27342.A0A0H2RQL2"/>
<dbReference type="InParanoid" id="A0A0H2RQL2"/>
<dbReference type="PANTHER" id="PTHR35385:SF2">
    <property type="entry name" value="PROTEIN B, PUTATIVE-RELATED"/>
    <property type="match status" value="1"/>
</dbReference>
<accession>A0A0H2RQL2</accession>
<evidence type="ECO:0000313" key="2">
    <source>
        <dbReference type="EMBL" id="KLO11763.1"/>
    </source>
</evidence>
<reference evidence="2 3" key="1">
    <citation type="submission" date="2015-04" db="EMBL/GenBank/DDBJ databases">
        <title>Complete genome sequence of Schizopora paradoxa KUC8140, a cosmopolitan wood degrader in East Asia.</title>
        <authorList>
            <consortium name="DOE Joint Genome Institute"/>
            <person name="Min B."/>
            <person name="Park H."/>
            <person name="Jang Y."/>
            <person name="Kim J.-J."/>
            <person name="Kim K.H."/>
            <person name="Pangilinan J."/>
            <person name="Lipzen A."/>
            <person name="Riley R."/>
            <person name="Grigoriev I.V."/>
            <person name="Spatafora J.W."/>
            <person name="Choi I.-G."/>
        </authorList>
    </citation>
    <scope>NUCLEOTIDE SEQUENCE [LARGE SCALE GENOMIC DNA]</scope>
    <source>
        <strain evidence="2 3">KUC8140</strain>
    </source>
</reference>
<dbReference type="InterPro" id="IPR018289">
    <property type="entry name" value="MULE_transposase_dom"/>
</dbReference>
<proteinExistence type="predicted"/>
<dbReference type="Proteomes" id="UP000053477">
    <property type="component" value="Unassembled WGS sequence"/>
</dbReference>
<dbReference type="Pfam" id="PF10551">
    <property type="entry name" value="MULE"/>
    <property type="match status" value="1"/>
</dbReference>
<dbReference type="OrthoDB" id="2422225at2759"/>
<keyword evidence="3" id="KW-1185">Reference proteome</keyword>
<sequence>MTSLQLTDIPPHPVLHKKQAVVPIKQLFLNKTQLSQIESIYRDKKEYIVEYSESNAHHQQEASQVLQDLLLDRPSRESLDSRWTIRWSTKSKGKGKKWQRTLFQWYVGSKTIWTCIRPLTIISKCGYDERVRQERDAPANTGERQVPYDFTECMAHVEVSEYVDSRVVRRIVGMLEHNEKCEAAKMVRLPSVPLHEDVYEMALAQLNEGASMAAVQARNQQMLAERAYLSLQGQSPFNKSANCRYNIDTKDFQTIYRKFTRSRGVDITMKPEQNLDNWLNESSPFYKPELKSAIFKYAPRFDSGSRLVVCIATSDMDEAAWKYTHKKQLLLDGTFGVVSSRMLLFIPMGVDENSKGLPLAFFLFSAPGGTKATHGAYDTTIIRDLLTRWRDHLGVRNREAFEPYVAITDCDTRERSALLAVWPSIWLLLCKFHLRQCWTSKRKSLLKGTTFWKEHVQRCILNLEQRLLESDTHDIAVQSIAHETSYLQSTINDASTSADMKNLSRKAITYLEYLSAQWMHVDMWTSWSQKGRSLASVRIGVPLESIVPTTNHLESFNFVLKHKFINQRKHSGQRLRFDIFIHLLVKEIIPEVYYRRYVYRMAARAFLRELRRRGLGES</sequence>
<dbReference type="EMBL" id="KQ085992">
    <property type="protein sequence ID" value="KLO11763.1"/>
    <property type="molecule type" value="Genomic_DNA"/>
</dbReference>
<gene>
    <name evidence="2" type="ORF">SCHPADRAFT_830505</name>
</gene>
<organism evidence="2 3">
    <name type="scientific">Schizopora paradoxa</name>
    <dbReference type="NCBI Taxonomy" id="27342"/>
    <lineage>
        <taxon>Eukaryota</taxon>
        <taxon>Fungi</taxon>
        <taxon>Dikarya</taxon>
        <taxon>Basidiomycota</taxon>
        <taxon>Agaricomycotina</taxon>
        <taxon>Agaricomycetes</taxon>
        <taxon>Hymenochaetales</taxon>
        <taxon>Schizoporaceae</taxon>
        <taxon>Schizopora</taxon>
    </lineage>
</organism>
<protein>
    <recommendedName>
        <fullName evidence="1">MULE transposase domain-containing protein</fullName>
    </recommendedName>
</protein>
<dbReference type="AlphaFoldDB" id="A0A0H2RQL2"/>
<name>A0A0H2RQL2_9AGAM</name>